<name>A0A2Z7D948_9LAMI</name>
<protein>
    <submittedName>
        <fullName evidence="2">Uncharacterized protein</fullName>
    </submittedName>
</protein>
<evidence type="ECO:0000313" key="3">
    <source>
        <dbReference type="Proteomes" id="UP000250235"/>
    </source>
</evidence>
<gene>
    <name evidence="2" type="ORF">F511_32456</name>
</gene>
<sequence length="130" mass="14519">MRDQRATIMATIVLKDPRLSSDTTVGAWLQPESQGDWLFTRAYCTVHRAALGRKSPPIDSNRGVEQHHLAGPPLAQQFAHNSTHRPRNMRDQRATIMATIVLKDPRLSSDTTVGKRWRIRIPSPGGASEV</sequence>
<feature type="region of interest" description="Disordered" evidence="1">
    <location>
        <begin position="53"/>
        <end position="91"/>
    </location>
</feature>
<dbReference type="AlphaFoldDB" id="A0A2Z7D948"/>
<dbReference type="Proteomes" id="UP000250235">
    <property type="component" value="Unassembled WGS sequence"/>
</dbReference>
<organism evidence="2 3">
    <name type="scientific">Dorcoceras hygrometricum</name>
    <dbReference type="NCBI Taxonomy" id="472368"/>
    <lineage>
        <taxon>Eukaryota</taxon>
        <taxon>Viridiplantae</taxon>
        <taxon>Streptophyta</taxon>
        <taxon>Embryophyta</taxon>
        <taxon>Tracheophyta</taxon>
        <taxon>Spermatophyta</taxon>
        <taxon>Magnoliopsida</taxon>
        <taxon>eudicotyledons</taxon>
        <taxon>Gunneridae</taxon>
        <taxon>Pentapetalae</taxon>
        <taxon>asterids</taxon>
        <taxon>lamiids</taxon>
        <taxon>Lamiales</taxon>
        <taxon>Gesneriaceae</taxon>
        <taxon>Didymocarpoideae</taxon>
        <taxon>Trichosporeae</taxon>
        <taxon>Loxocarpinae</taxon>
        <taxon>Dorcoceras</taxon>
    </lineage>
</organism>
<reference evidence="2 3" key="1">
    <citation type="journal article" date="2015" name="Proc. Natl. Acad. Sci. U.S.A.">
        <title>The resurrection genome of Boea hygrometrica: A blueprint for survival of dehydration.</title>
        <authorList>
            <person name="Xiao L."/>
            <person name="Yang G."/>
            <person name="Zhang L."/>
            <person name="Yang X."/>
            <person name="Zhao S."/>
            <person name="Ji Z."/>
            <person name="Zhou Q."/>
            <person name="Hu M."/>
            <person name="Wang Y."/>
            <person name="Chen M."/>
            <person name="Xu Y."/>
            <person name="Jin H."/>
            <person name="Xiao X."/>
            <person name="Hu G."/>
            <person name="Bao F."/>
            <person name="Hu Y."/>
            <person name="Wan P."/>
            <person name="Li L."/>
            <person name="Deng X."/>
            <person name="Kuang T."/>
            <person name="Xiang C."/>
            <person name="Zhu J.K."/>
            <person name="Oliver M.J."/>
            <person name="He Y."/>
        </authorList>
    </citation>
    <scope>NUCLEOTIDE SEQUENCE [LARGE SCALE GENOMIC DNA]</scope>
    <source>
        <strain evidence="3">cv. XS01</strain>
    </source>
</reference>
<evidence type="ECO:0000313" key="2">
    <source>
        <dbReference type="EMBL" id="KZV55593.1"/>
    </source>
</evidence>
<evidence type="ECO:0000256" key="1">
    <source>
        <dbReference type="SAM" id="MobiDB-lite"/>
    </source>
</evidence>
<accession>A0A2Z7D948</accession>
<keyword evidence="3" id="KW-1185">Reference proteome</keyword>
<dbReference type="EMBL" id="KQ988494">
    <property type="protein sequence ID" value="KZV55593.1"/>
    <property type="molecule type" value="Genomic_DNA"/>
</dbReference>
<proteinExistence type="predicted"/>